<accession>A0A5F8AI31</accession>
<dbReference type="Proteomes" id="UP000006718">
    <property type="component" value="Chromosome 10"/>
</dbReference>
<evidence type="ECO:0000313" key="2">
    <source>
        <dbReference type="Proteomes" id="UP000006718"/>
    </source>
</evidence>
<dbReference type="InParanoid" id="A0A5F8AI31"/>
<proteinExistence type="predicted"/>
<dbReference type="AlphaFoldDB" id="A0A5F8AI31"/>
<reference evidence="1" key="4">
    <citation type="submission" date="2025-09" db="UniProtKB">
        <authorList>
            <consortium name="Ensembl"/>
        </authorList>
    </citation>
    <scope>IDENTIFICATION</scope>
    <source>
        <strain evidence="1">17573</strain>
    </source>
</reference>
<name>A0A5F8AI31_MACMU</name>
<reference evidence="1" key="2">
    <citation type="submission" date="2019-01" db="EMBL/GenBank/DDBJ databases">
        <authorList>
            <person name="Graves T."/>
            <person name="Eichler E.E."/>
            <person name="Wilson R.K."/>
        </authorList>
    </citation>
    <scope>NUCLEOTIDE SEQUENCE [LARGE SCALE GENOMIC DNA]</scope>
    <source>
        <strain evidence="1">17573</strain>
    </source>
</reference>
<evidence type="ECO:0000313" key="1">
    <source>
        <dbReference type="Ensembl" id="ENSMMUP00000076628.1"/>
    </source>
</evidence>
<dbReference type="PANTHER" id="PTHR12138">
    <property type="entry name" value="PRIMATE-EXPANDED PROTEIN FAMILY"/>
    <property type="match status" value="1"/>
</dbReference>
<dbReference type="Ensembl" id="ENSMMUT00000081100.1">
    <property type="protein sequence ID" value="ENSMMUP00000076628.1"/>
    <property type="gene ID" value="ENSMMUG00000050014.1"/>
</dbReference>
<organism evidence="1 2">
    <name type="scientific">Macaca mulatta</name>
    <name type="common">Rhesus macaque</name>
    <dbReference type="NCBI Taxonomy" id="9544"/>
    <lineage>
        <taxon>Eukaryota</taxon>
        <taxon>Metazoa</taxon>
        <taxon>Chordata</taxon>
        <taxon>Craniata</taxon>
        <taxon>Vertebrata</taxon>
        <taxon>Euteleostomi</taxon>
        <taxon>Mammalia</taxon>
        <taxon>Eutheria</taxon>
        <taxon>Euarchontoglires</taxon>
        <taxon>Primates</taxon>
        <taxon>Haplorrhini</taxon>
        <taxon>Catarrhini</taxon>
        <taxon>Cercopithecidae</taxon>
        <taxon>Cercopithecinae</taxon>
        <taxon>Macaca</taxon>
    </lineage>
</organism>
<dbReference type="VEuPathDB" id="HostDB:ENSMMUG00000050014"/>
<sequence>STCLSLPKCWDYRCELPHTAAFFLRRGLTLLCRLECSGVISAPYNLCLPGSSNSPASASQVAGIIGVCHHTRLTFVFFFFLGRVSLCHPGWSAMAQSQLTATSASWVQAILLPQPPE</sequence>
<protein>
    <submittedName>
        <fullName evidence="1">Uncharacterized protein</fullName>
    </submittedName>
</protein>
<reference evidence="1" key="3">
    <citation type="submission" date="2025-08" db="UniProtKB">
        <authorList>
            <consortium name="Ensembl"/>
        </authorList>
    </citation>
    <scope>IDENTIFICATION</scope>
    <source>
        <strain evidence="1">17573</strain>
    </source>
</reference>
<dbReference type="Bgee" id="ENSMMUG00000050014">
    <property type="expression patterns" value="Expressed in spermatocyte"/>
</dbReference>
<keyword evidence="2" id="KW-1185">Reference proteome</keyword>
<dbReference type="PANTHER" id="PTHR12138:SF135">
    <property type="entry name" value="SAM DOMAIN-CONTAINING PROTEIN"/>
    <property type="match status" value="1"/>
</dbReference>
<reference evidence="2" key="1">
    <citation type="journal article" date="2007" name="Science">
        <title>Evolutionary and biomedical insights from the rhesus macaque genome.</title>
        <authorList>
            <person name="Gibbs R.A."/>
            <person name="Rogers J."/>
            <person name="Katze M.G."/>
            <person name="Bumgarner R."/>
            <person name="Weinstock G.M."/>
            <person name="Mardis E.R."/>
            <person name="Remington K.A."/>
            <person name="Strausberg R.L."/>
            <person name="Venter J.C."/>
            <person name="Wilson R.K."/>
            <person name="Batzer M.A."/>
            <person name="Bustamante C.D."/>
            <person name="Eichler E.E."/>
            <person name="Hahn M.W."/>
            <person name="Hardison R.C."/>
            <person name="Makova K.D."/>
            <person name="Miller W."/>
            <person name="Milosavljevic A."/>
            <person name="Palermo R.E."/>
            <person name="Siepel A."/>
            <person name="Sikela J.M."/>
            <person name="Attaway T."/>
            <person name="Bell S."/>
            <person name="Bernard K.E."/>
            <person name="Buhay C.J."/>
            <person name="Chandrabose M.N."/>
            <person name="Dao M."/>
            <person name="Davis C."/>
            <person name="Delehaunty K.D."/>
            <person name="Ding Y."/>
            <person name="Dinh H.H."/>
            <person name="Dugan-Rocha S."/>
            <person name="Fulton L.A."/>
            <person name="Gabisi R.A."/>
            <person name="Garner T.T."/>
            <person name="Godfrey J."/>
            <person name="Hawes A.C."/>
            <person name="Hernandez J."/>
            <person name="Hines S."/>
            <person name="Holder M."/>
            <person name="Hume J."/>
            <person name="Jhangiani S.N."/>
            <person name="Joshi V."/>
            <person name="Khan Z.M."/>
            <person name="Kirkness E.F."/>
            <person name="Cree A."/>
            <person name="Fowler R.G."/>
            <person name="Lee S."/>
            <person name="Lewis L.R."/>
            <person name="Li Z."/>
            <person name="Liu Y.-S."/>
            <person name="Moore S.M."/>
            <person name="Muzny D."/>
            <person name="Nazareth L.V."/>
            <person name="Ngo D.N."/>
            <person name="Okwuonu G.O."/>
            <person name="Pai G."/>
            <person name="Parker D."/>
            <person name="Paul H.A."/>
            <person name="Pfannkoch C."/>
            <person name="Pohl C.S."/>
            <person name="Rogers Y.-H.C."/>
            <person name="Ruiz S.J."/>
            <person name="Sabo A."/>
            <person name="Santibanez J."/>
            <person name="Schneider B.W."/>
            <person name="Smith S.M."/>
            <person name="Sodergren E."/>
            <person name="Svatek A.F."/>
            <person name="Utterback T.R."/>
            <person name="Vattathil S."/>
            <person name="Warren W."/>
            <person name="White C.S."/>
            <person name="Chinwalla A.T."/>
            <person name="Feng Y."/>
            <person name="Halpern A.L."/>
            <person name="Hillier L.W."/>
            <person name="Huang X."/>
            <person name="Minx P."/>
            <person name="Nelson J.O."/>
            <person name="Pepin K.H."/>
            <person name="Qin X."/>
            <person name="Sutton G.G."/>
            <person name="Venter E."/>
            <person name="Walenz B.P."/>
            <person name="Wallis J.W."/>
            <person name="Worley K.C."/>
            <person name="Yang S.-P."/>
            <person name="Jones S.M."/>
            <person name="Marra M.A."/>
            <person name="Rocchi M."/>
            <person name="Schein J.E."/>
            <person name="Baertsch R."/>
            <person name="Clarke L."/>
            <person name="Csuros M."/>
            <person name="Glasscock J."/>
            <person name="Harris R.A."/>
            <person name="Havlak P."/>
            <person name="Jackson A.R."/>
            <person name="Jiang H."/>
            <person name="Liu Y."/>
            <person name="Messina D.N."/>
            <person name="Shen Y."/>
            <person name="Song H.X.-Z."/>
            <person name="Wylie T."/>
            <person name="Zhang L."/>
            <person name="Birney E."/>
            <person name="Han K."/>
            <person name="Konkel M.K."/>
            <person name="Lee J."/>
            <person name="Smit A.F.A."/>
            <person name="Ullmer B."/>
            <person name="Wang H."/>
            <person name="Xing J."/>
            <person name="Burhans R."/>
            <person name="Cheng Z."/>
            <person name="Karro J.E."/>
            <person name="Ma J."/>
            <person name="Raney B."/>
            <person name="She X."/>
            <person name="Cox M.J."/>
            <person name="Demuth J.P."/>
            <person name="Dumas L.J."/>
            <person name="Han S.-G."/>
            <person name="Hopkins J."/>
            <person name="Karimpour-Fard A."/>
            <person name="Kim Y.H."/>
            <person name="Pollack J.R."/>
            <person name="Vinar T."/>
            <person name="Addo-Quaye C."/>
            <person name="Degenhardt J."/>
            <person name="Denby A."/>
            <person name="Hubisz M.J."/>
            <person name="Indap A."/>
            <person name="Kosiol C."/>
            <person name="Lahn B.T."/>
            <person name="Lawson H.A."/>
            <person name="Marklein A."/>
            <person name="Nielsen R."/>
            <person name="Vallender E.J."/>
            <person name="Clark A.G."/>
            <person name="Ferguson B."/>
            <person name="Hernandez R.D."/>
            <person name="Hirani K."/>
            <person name="Kehrer-Sawatzki H."/>
            <person name="Kolb J."/>
            <person name="Patil S."/>
            <person name="Pu L.-L."/>
            <person name="Ren Y."/>
            <person name="Smith D.G."/>
            <person name="Wheeler D.A."/>
            <person name="Schenck I."/>
            <person name="Ball E.V."/>
            <person name="Chen R."/>
            <person name="Cooper D.N."/>
            <person name="Giardine B."/>
            <person name="Hsu F."/>
            <person name="Kent W.J."/>
            <person name="Lesk A."/>
            <person name="Nelson D.L."/>
            <person name="O'brien W.E."/>
            <person name="Pruefer K."/>
            <person name="Stenson P.D."/>
            <person name="Wallace J.C."/>
            <person name="Ke H."/>
            <person name="Liu X.-M."/>
            <person name="Wang P."/>
            <person name="Xiang A.P."/>
            <person name="Yang F."/>
            <person name="Barber G.P."/>
            <person name="Haussler D."/>
            <person name="Karolchik D."/>
            <person name="Kern A.D."/>
            <person name="Kuhn R.M."/>
            <person name="Smith K.E."/>
            <person name="Zwieg A.S."/>
        </authorList>
    </citation>
    <scope>NUCLEOTIDE SEQUENCE [LARGE SCALE GENOMIC DNA]</scope>
    <source>
        <strain evidence="2">17573</strain>
    </source>
</reference>
<dbReference type="GeneTree" id="ENSGT01120000271815"/>